<sequence>MLDFRVTSKRFGFIVSILLFMMPTIASEIDLAIEETLDRYIQVIQQDQTEASVLLNELAQTDIMQVAIQSRVRLISYLVFDAYYSKDTAKTERLMQQLMQQAQFTEHPDALSEIFATELELLMYQQKLDDAVIKADKLVLQHQRCVKHPGKLLRQ</sequence>
<reference evidence="1 2" key="1">
    <citation type="submission" date="2022-11" db="EMBL/GenBank/DDBJ databases">
        <title>Viruses from the air-sea interface of a natural surface slick.</title>
        <authorList>
            <person name="Rahlff J."/>
            <person name="Holmfeldt K."/>
        </authorList>
    </citation>
    <scope>NUCLEOTIDE SEQUENCE [LARGE SCALE GENOMIC DNA]</scope>
    <source>
        <strain evidence="1 2">SMS4</strain>
    </source>
</reference>
<dbReference type="EMBL" id="JAPJDZ010000038">
    <property type="protein sequence ID" value="MDP5137119.1"/>
    <property type="molecule type" value="Genomic_DNA"/>
</dbReference>
<keyword evidence="2" id="KW-1185">Reference proteome</keyword>
<organism evidence="1 2">
    <name type="scientific">Rheinheimera baltica</name>
    <dbReference type="NCBI Taxonomy" id="67576"/>
    <lineage>
        <taxon>Bacteria</taxon>
        <taxon>Pseudomonadati</taxon>
        <taxon>Pseudomonadota</taxon>
        <taxon>Gammaproteobacteria</taxon>
        <taxon>Chromatiales</taxon>
        <taxon>Chromatiaceae</taxon>
        <taxon>Rheinheimera</taxon>
    </lineage>
</organism>
<evidence type="ECO:0000313" key="2">
    <source>
        <dbReference type="Proteomes" id="UP001231109"/>
    </source>
</evidence>
<comment type="caution">
    <text evidence="1">The sequence shown here is derived from an EMBL/GenBank/DDBJ whole genome shotgun (WGS) entry which is preliminary data.</text>
</comment>
<gene>
    <name evidence="1" type="ORF">ORJ04_14285</name>
</gene>
<name>A0ABT9I162_9GAMM</name>
<protein>
    <submittedName>
        <fullName evidence="1">Uncharacterized protein</fullName>
    </submittedName>
</protein>
<evidence type="ECO:0000313" key="1">
    <source>
        <dbReference type="EMBL" id="MDP5137119.1"/>
    </source>
</evidence>
<accession>A0ABT9I162</accession>
<dbReference type="RefSeq" id="WP_305976536.1">
    <property type="nucleotide sequence ID" value="NZ_JAPJDZ010000038.1"/>
</dbReference>
<proteinExistence type="predicted"/>
<dbReference type="Proteomes" id="UP001231109">
    <property type="component" value="Unassembled WGS sequence"/>
</dbReference>